<dbReference type="Proteomes" id="UP001174909">
    <property type="component" value="Unassembled WGS sequence"/>
</dbReference>
<accession>A0AA35WDV8</accession>
<protein>
    <submittedName>
        <fullName evidence="1">Uncharacterized protein</fullName>
    </submittedName>
</protein>
<evidence type="ECO:0000313" key="2">
    <source>
        <dbReference type="Proteomes" id="UP001174909"/>
    </source>
</evidence>
<dbReference type="EMBL" id="CASHTH010001284">
    <property type="protein sequence ID" value="CAI8013676.1"/>
    <property type="molecule type" value="Genomic_DNA"/>
</dbReference>
<feature type="non-terminal residue" evidence="1">
    <location>
        <position position="72"/>
    </location>
</feature>
<reference evidence="1" key="1">
    <citation type="submission" date="2023-03" db="EMBL/GenBank/DDBJ databases">
        <authorList>
            <person name="Steffen K."/>
            <person name="Cardenas P."/>
        </authorList>
    </citation>
    <scope>NUCLEOTIDE SEQUENCE</scope>
</reference>
<dbReference type="AlphaFoldDB" id="A0AA35WDV8"/>
<sequence>ERPKLKELYSFPTISGATIDLREKVGSKFEDLGLDLLDDDDGSLVDQIVTNCQLKSAETVAEIFKSCRESYT</sequence>
<organism evidence="1 2">
    <name type="scientific">Geodia barretti</name>
    <name type="common">Barrett's horny sponge</name>
    <dbReference type="NCBI Taxonomy" id="519541"/>
    <lineage>
        <taxon>Eukaryota</taxon>
        <taxon>Metazoa</taxon>
        <taxon>Porifera</taxon>
        <taxon>Demospongiae</taxon>
        <taxon>Heteroscleromorpha</taxon>
        <taxon>Tetractinellida</taxon>
        <taxon>Astrophorina</taxon>
        <taxon>Geodiidae</taxon>
        <taxon>Geodia</taxon>
    </lineage>
</organism>
<proteinExistence type="predicted"/>
<name>A0AA35WDV8_GEOBA</name>
<keyword evidence="2" id="KW-1185">Reference proteome</keyword>
<comment type="caution">
    <text evidence="1">The sequence shown here is derived from an EMBL/GenBank/DDBJ whole genome shotgun (WGS) entry which is preliminary data.</text>
</comment>
<evidence type="ECO:0000313" key="1">
    <source>
        <dbReference type="EMBL" id="CAI8013676.1"/>
    </source>
</evidence>
<gene>
    <name evidence="1" type="ORF">GBAR_LOCUS8630</name>
</gene>